<dbReference type="Proteomes" id="UP000324800">
    <property type="component" value="Unassembled WGS sequence"/>
</dbReference>
<comment type="caution">
    <text evidence="1">The sequence shown here is derived from an EMBL/GenBank/DDBJ whole genome shotgun (WGS) entry which is preliminary data.</text>
</comment>
<feature type="non-terminal residue" evidence="1">
    <location>
        <position position="159"/>
    </location>
</feature>
<evidence type="ECO:0000313" key="1">
    <source>
        <dbReference type="EMBL" id="KAA6341813.1"/>
    </source>
</evidence>
<evidence type="ECO:0000313" key="2">
    <source>
        <dbReference type="Proteomes" id="UP000324800"/>
    </source>
</evidence>
<dbReference type="EMBL" id="SNRW01040732">
    <property type="protein sequence ID" value="KAA6341813.1"/>
    <property type="molecule type" value="Genomic_DNA"/>
</dbReference>
<accession>A0A5J4S972</accession>
<sequence>MKDNQDLVETQSTKLCEIAQKVLGMSGALGNDSENTIYNSWVWRQNPYWEYVIYGKAQNQQIMQVSKYLSNVLGYALTKTKIDEKILEIEPKIRIFFEYACKVSDASVGEIIHSARLVERFVEAALKSESINGQIQPNTGLMSEDSMGTVLLCGVSVTM</sequence>
<name>A0A5J4S972_9EUKA</name>
<dbReference type="AlphaFoldDB" id="A0A5J4S972"/>
<organism evidence="1 2">
    <name type="scientific">Streblomastix strix</name>
    <dbReference type="NCBI Taxonomy" id="222440"/>
    <lineage>
        <taxon>Eukaryota</taxon>
        <taxon>Metamonada</taxon>
        <taxon>Preaxostyla</taxon>
        <taxon>Oxymonadida</taxon>
        <taxon>Streblomastigidae</taxon>
        <taxon>Streblomastix</taxon>
    </lineage>
</organism>
<protein>
    <submittedName>
        <fullName evidence="1">Uncharacterized protein</fullName>
    </submittedName>
</protein>
<reference evidence="1 2" key="1">
    <citation type="submission" date="2019-03" db="EMBL/GenBank/DDBJ databases">
        <title>Single cell metagenomics reveals metabolic interactions within the superorganism composed of flagellate Streblomastix strix and complex community of Bacteroidetes bacteria on its surface.</title>
        <authorList>
            <person name="Treitli S.C."/>
            <person name="Kolisko M."/>
            <person name="Husnik F."/>
            <person name="Keeling P."/>
            <person name="Hampl V."/>
        </authorList>
    </citation>
    <scope>NUCLEOTIDE SEQUENCE [LARGE SCALE GENOMIC DNA]</scope>
    <source>
        <strain evidence="1">ST1C</strain>
    </source>
</reference>
<proteinExistence type="predicted"/>
<gene>
    <name evidence="1" type="ORF">EZS28_052431</name>
</gene>